<evidence type="ECO:0000259" key="1">
    <source>
        <dbReference type="Pfam" id="PF06985"/>
    </source>
</evidence>
<dbReference type="Pfam" id="PF06985">
    <property type="entry name" value="HET"/>
    <property type="match status" value="1"/>
</dbReference>
<name>A0A9P6G9N1_9PLEO</name>
<dbReference type="AlphaFoldDB" id="A0A9P6G9N1"/>
<reference evidence="2" key="1">
    <citation type="journal article" date="2020" name="Mol. Plant Microbe Interact.">
        <title>Genome Sequence of the Biocontrol Agent Coniothyrium minitans strain Conio (IMI 134523).</title>
        <authorList>
            <person name="Patel D."/>
            <person name="Shittu T.A."/>
            <person name="Baroncelli R."/>
            <person name="Muthumeenakshi S."/>
            <person name="Osborne T.H."/>
            <person name="Janganan T.K."/>
            <person name="Sreenivasaprasad S."/>
        </authorList>
    </citation>
    <scope>NUCLEOTIDE SEQUENCE</scope>
    <source>
        <strain evidence="2">Conio</strain>
    </source>
</reference>
<evidence type="ECO:0000313" key="3">
    <source>
        <dbReference type="Proteomes" id="UP000756921"/>
    </source>
</evidence>
<dbReference type="PANTHER" id="PTHR24148:SF73">
    <property type="entry name" value="HET DOMAIN PROTEIN (AFU_ORTHOLOGUE AFUA_8G01020)"/>
    <property type="match status" value="1"/>
</dbReference>
<sequence length="701" mass="79166">MPNPPSEETNDPREVTGKFPYRPLENGEIRLLTINAARTTDHNEPIRCSLSHYSFAMLSYLDDVPKYDWGDYVALSYCWGWDARDPSRQIEINGHLCNVTESLEAALKTLRGSQTATAIPVKLWVDALCINQSDFEEVKAEILRMREIYSQAASVYVHLGPVSEDSDLGFEYMHNLSKALSENAEDVRRALVNKRLSSTDQRRKAYTAMLNLLNRPYWHRVWVLQEMAMSRGSLTIACGTSEMYLEDILLVSRFICLNSESVLILLKFDQEAIQALSMPVRLQYFTVTWASREKRNRTLRRTALEPKAKYFELRQPLLALAQSAQATKPHDNVYGLLGIVPTFIRDEMSSYIDYDLPIATVFTAFSRAIINCTEDLDVIFAKSFAQTMKPSWATDWSLAIDRATFPHDWVLYGYDQFDGAYSDLREVIESSPRYRADGGRTPQVSFISNDSTDILLLKCSGISIGAVDGLSFSLPSEPLLSTRTGIVQPSSTLNPYGDDQAVTRALIHALFGNPTWGDMFDAALFRIPWIAHQDDPADYFTSEGQLNLAKDDIERVAQLRTRGWDTALGNNFFLFEWWRRSMSQFCVAGKRFQDYFDKEIVDCACPPARVKLDMATVLGAYTSRCLVTLDSGHFGLAPHVVERGDKVFVLQGSSLPVILRPVGETGQFRVIGECFVDGYWNGEAFDGVERGDFAIEEVVLC</sequence>
<dbReference type="InterPro" id="IPR052895">
    <property type="entry name" value="HetReg/Transcr_Mod"/>
</dbReference>
<accession>A0A9P6G9N1</accession>
<dbReference type="PANTHER" id="PTHR24148">
    <property type="entry name" value="ANKYRIN REPEAT DOMAIN-CONTAINING PROTEIN 39 HOMOLOG-RELATED"/>
    <property type="match status" value="1"/>
</dbReference>
<evidence type="ECO:0000313" key="2">
    <source>
        <dbReference type="EMBL" id="KAF9731253.1"/>
    </source>
</evidence>
<dbReference type="Proteomes" id="UP000756921">
    <property type="component" value="Unassembled WGS sequence"/>
</dbReference>
<comment type="caution">
    <text evidence="2">The sequence shown here is derived from an EMBL/GenBank/DDBJ whole genome shotgun (WGS) entry which is preliminary data.</text>
</comment>
<dbReference type="OrthoDB" id="4850726at2759"/>
<gene>
    <name evidence="2" type="ORF">PMIN01_10270</name>
</gene>
<keyword evidence="3" id="KW-1185">Reference proteome</keyword>
<dbReference type="Pfam" id="PF26639">
    <property type="entry name" value="Het-6_barrel"/>
    <property type="match status" value="1"/>
</dbReference>
<dbReference type="EMBL" id="WJXW01000012">
    <property type="protein sequence ID" value="KAF9731253.1"/>
    <property type="molecule type" value="Genomic_DNA"/>
</dbReference>
<dbReference type="InterPro" id="IPR010730">
    <property type="entry name" value="HET"/>
</dbReference>
<protein>
    <submittedName>
        <fullName evidence="2">Heterokaryon incompatibility protein</fullName>
    </submittedName>
</protein>
<proteinExistence type="predicted"/>
<organism evidence="2 3">
    <name type="scientific">Paraphaeosphaeria minitans</name>
    <dbReference type="NCBI Taxonomy" id="565426"/>
    <lineage>
        <taxon>Eukaryota</taxon>
        <taxon>Fungi</taxon>
        <taxon>Dikarya</taxon>
        <taxon>Ascomycota</taxon>
        <taxon>Pezizomycotina</taxon>
        <taxon>Dothideomycetes</taxon>
        <taxon>Pleosporomycetidae</taxon>
        <taxon>Pleosporales</taxon>
        <taxon>Massarineae</taxon>
        <taxon>Didymosphaeriaceae</taxon>
        <taxon>Paraphaeosphaeria</taxon>
    </lineage>
</organism>
<feature type="domain" description="Heterokaryon incompatibility" evidence="1">
    <location>
        <begin position="72"/>
        <end position="226"/>
    </location>
</feature>